<dbReference type="PROSITE" id="PS51440">
    <property type="entry name" value="TIM_2"/>
    <property type="match status" value="1"/>
</dbReference>
<dbReference type="GO" id="GO:0005829">
    <property type="term" value="C:cytosol"/>
    <property type="evidence" value="ECO:0007669"/>
    <property type="project" value="TreeGrafter"/>
</dbReference>
<dbReference type="EC" id="5.3.1.1" evidence="7 8"/>
<keyword evidence="6 7" id="KW-0413">Isomerase</keyword>
<dbReference type="GO" id="GO:0019563">
    <property type="term" value="P:glycerol catabolic process"/>
    <property type="evidence" value="ECO:0007669"/>
    <property type="project" value="TreeGrafter"/>
</dbReference>
<feature type="binding site" evidence="7">
    <location>
        <position position="212"/>
    </location>
    <ligand>
        <name>substrate</name>
    </ligand>
</feature>
<keyword evidence="3 7" id="KW-0312">Gluconeogenesis</keyword>
<dbReference type="InterPro" id="IPR022896">
    <property type="entry name" value="TrioseP_Isoase_bac/euk"/>
</dbReference>
<feature type="binding site" evidence="7">
    <location>
        <position position="172"/>
    </location>
    <ligand>
        <name>substrate</name>
    </ligand>
</feature>
<feature type="binding site" evidence="7">
    <location>
        <begin position="9"/>
        <end position="11"/>
    </location>
    <ligand>
        <name>substrate</name>
    </ligand>
</feature>
<dbReference type="NCBIfam" id="TIGR00419">
    <property type="entry name" value="tim"/>
    <property type="match status" value="1"/>
</dbReference>
<dbReference type="AlphaFoldDB" id="A0A1L3GMC3"/>
<keyword evidence="4 7" id="KW-0963">Cytoplasm</keyword>
<organism evidence="9 10">
    <name type="scientific">Syntrophotalea acetylenivorans</name>
    <dbReference type="NCBI Taxonomy" id="1842532"/>
    <lineage>
        <taxon>Bacteria</taxon>
        <taxon>Pseudomonadati</taxon>
        <taxon>Thermodesulfobacteriota</taxon>
        <taxon>Desulfuromonadia</taxon>
        <taxon>Desulfuromonadales</taxon>
        <taxon>Syntrophotaleaceae</taxon>
        <taxon>Syntrophotalea</taxon>
    </lineage>
</organism>
<comment type="subunit">
    <text evidence="7 8">Homodimer.</text>
</comment>
<dbReference type="UniPathway" id="UPA00138"/>
<evidence type="ECO:0000256" key="2">
    <source>
        <dbReference type="ARBA" id="ARBA00007422"/>
    </source>
</evidence>
<dbReference type="UniPathway" id="UPA00109">
    <property type="reaction ID" value="UER00189"/>
</dbReference>
<dbReference type="KEGG" id="pef:A7E78_02570"/>
<comment type="catalytic activity">
    <reaction evidence="7 8">
        <text>D-glyceraldehyde 3-phosphate = dihydroxyacetone phosphate</text>
        <dbReference type="Rhea" id="RHEA:18585"/>
        <dbReference type="ChEBI" id="CHEBI:57642"/>
        <dbReference type="ChEBI" id="CHEBI:59776"/>
        <dbReference type="EC" id="5.3.1.1"/>
    </reaction>
</comment>
<dbReference type="Gene3D" id="3.20.20.70">
    <property type="entry name" value="Aldolase class I"/>
    <property type="match status" value="1"/>
</dbReference>
<proteinExistence type="inferred from homology"/>
<evidence type="ECO:0000256" key="8">
    <source>
        <dbReference type="RuleBase" id="RU363013"/>
    </source>
</evidence>
<evidence type="ECO:0000256" key="4">
    <source>
        <dbReference type="ARBA" id="ARBA00022490"/>
    </source>
</evidence>
<evidence type="ECO:0000256" key="3">
    <source>
        <dbReference type="ARBA" id="ARBA00022432"/>
    </source>
</evidence>
<dbReference type="InterPro" id="IPR013785">
    <property type="entry name" value="Aldolase_TIM"/>
</dbReference>
<comment type="pathway">
    <text evidence="7 8">Carbohydrate biosynthesis; gluconeogenesis.</text>
</comment>
<dbReference type="HAMAP" id="MF_00147_B">
    <property type="entry name" value="TIM_B"/>
    <property type="match status" value="1"/>
</dbReference>
<dbReference type="PANTHER" id="PTHR21139">
    <property type="entry name" value="TRIOSEPHOSPHATE ISOMERASE"/>
    <property type="match status" value="1"/>
</dbReference>
<gene>
    <name evidence="7" type="primary">tpiA</name>
    <name evidence="9" type="ORF">A7E78_02570</name>
</gene>
<dbReference type="RefSeq" id="WP_072282789.1">
    <property type="nucleotide sequence ID" value="NZ_CP015519.1"/>
</dbReference>
<sequence length="251" mass="27160">MRTPIIAGNWKLNKTVDEALGLAKALKEQLNDLKNVEIIVAPPFTALAPLAEALKDSPILLAGQNCYPAEGAYTGEISPTLLRDVGCRAVIIGHSERRHLFAETDEFINQKIKAALAAGLRVIFCIGETLTERNENRTFEVLESQTRNGLSGLDSASMNRLTVAYEPVWAIGTGQTASNEQAQEAHHFIRELLGNLFDSSVAENTRILYGGSVKPENIDGLICQADIDGALVGGASLKAGDFIRIARFKQS</sequence>
<dbReference type="GO" id="GO:0004807">
    <property type="term" value="F:triose-phosphate isomerase activity"/>
    <property type="evidence" value="ECO:0007669"/>
    <property type="project" value="UniProtKB-UniRule"/>
</dbReference>
<dbReference type="InterPro" id="IPR000652">
    <property type="entry name" value="Triosephosphate_isomerase"/>
</dbReference>
<keyword evidence="10" id="KW-1185">Reference proteome</keyword>
<comment type="subcellular location">
    <subcellularLocation>
        <location evidence="7 8">Cytoplasm</location>
    </subcellularLocation>
</comment>
<dbReference type="Proteomes" id="UP000182517">
    <property type="component" value="Chromosome"/>
</dbReference>
<keyword evidence="5 7" id="KW-0324">Glycolysis</keyword>
<dbReference type="GO" id="GO:0006094">
    <property type="term" value="P:gluconeogenesis"/>
    <property type="evidence" value="ECO:0007669"/>
    <property type="project" value="UniProtKB-UniRule"/>
</dbReference>
<dbReference type="PROSITE" id="PS00171">
    <property type="entry name" value="TIM_1"/>
    <property type="match status" value="1"/>
</dbReference>
<dbReference type="Pfam" id="PF00121">
    <property type="entry name" value="TIM"/>
    <property type="match status" value="1"/>
</dbReference>
<dbReference type="PANTHER" id="PTHR21139:SF42">
    <property type="entry name" value="TRIOSEPHOSPHATE ISOMERASE"/>
    <property type="match status" value="1"/>
</dbReference>
<comment type="similarity">
    <text evidence="2 7 8">Belongs to the triosephosphate isomerase family.</text>
</comment>
<dbReference type="OrthoDB" id="9809429at2"/>
<evidence type="ECO:0000256" key="1">
    <source>
        <dbReference type="ARBA" id="ARBA00004680"/>
    </source>
</evidence>
<evidence type="ECO:0000256" key="6">
    <source>
        <dbReference type="ARBA" id="ARBA00023235"/>
    </source>
</evidence>
<feature type="binding site" evidence="7">
    <location>
        <begin position="233"/>
        <end position="234"/>
    </location>
    <ligand>
        <name>substrate</name>
    </ligand>
</feature>
<dbReference type="SUPFAM" id="SSF51351">
    <property type="entry name" value="Triosephosphate isomerase (TIM)"/>
    <property type="match status" value="1"/>
</dbReference>
<comment type="pathway">
    <text evidence="1 7 8">Carbohydrate degradation; glycolysis; D-glyceraldehyde 3-phosphate from glycerone phosphate: step 1/1.</text>
</comment>
<dbReference type="GO" id="GO:0006096">
    <property type="term" value="P:glycolytic process"/>
    <property type="evidence" value="ECO:0007669"/>
    <property type="project" value="UniProtKB-UniRule"/>
</dbReference>
<dbReference type="CDD" id="cd00311">
    <property type="entry name" value="TIM"/>
    <property type="match status" value="1"/>
</dbReference>
<dbReference type="InterPro" id="IPR035990">
    <property type="entry name" value="TIM_sf"/>
</dbReference>
<feature type="active site" description="Electrophile" evidence="7">
    <location>
        <position position="94"/>
    </location>
</feature>
<comment type="function">
    <text evidence="7">Involved in the gluconeogenesis. Catalyzes stereospecifically the conversion of dihydroxyacetone phosphate (DHAP) to D-glyceraldehyde-3-phosphate (G3P).</text>
</comment>
<evidence type="ECO:0000256" key="5">
    <source>
        <dbReference type="ARBA" id="ARBA00023152"/>
    </source>
</evidence>
<protein>
    <recommendedName>
        <fullName evidence="7 8">Triosephosphate isomerase</fullName>
        <shortName evidence="7">TIM</shortName>
        <shortName evidence="7">TPI</shortName>
        <ecNumber evidence="7 8">5.3.1.1</ecNumber>
    </recommendedName>
    <alternativeName>
        <fullName evidence="7">Triose-phosphate isomerase</fullName>
    </alternativeName>
</protein>
<name>A0A1L3GMC3_9BACT</name>
<accession>A0A1L3GMC3</accession>
<evidence type="ECO:0000313" key="9">
    <source>
        <dbReference type="EMBL" id="APG26828.1"/>
    </source>
</evidence>
<dbReference type="GO" id="GO:0046166">
    <property type="term" value="P:glyceraldehyde-3-phosphate biosynthetic process"/>
    <property type="evidence" value="ECO:0007669"/>
    <property type="project" value="TreeGrafter"/>
</dbReference>
<evidence type="ECO:0000313" key="10">
    <source>
        <dbReference type="Proteomes" id="UP000182517"/>
    </source>
</evidence>
<reference evidence="9 10" key="1">
    <citation type="journal article" date="2017" name="Genome Announc.">
        <title>Complete Genome Sequences of Two Acetylene-Fermenting Pelobacter acetylenicus Strains.</title>
        <authorList>
            <person name="Sutton J.M."/>
            <person name="Baesman S.M."/>
            <person name="Fierst J.L."/>
            <person name="Poret-Peterson A.T."/>
            <person name="Oremland R.S."/>
            <person name="Dunlap D.S."/>
            <person name="Akob D.M."/>
        </authorList>
    </citation>
    <scope>NUCLEOTIDE SEQUENCE [LARGE SCALE GENOMIC DNA]</scope>
    <source>
        <strain evidence="9 10">SFB93</strain>
    </source>
</reference>
<evidence type="ECO:0000256" key="7">
    <source>
        <dbReference type="HAMAP-Rule" id="MF_00147"/>
    </source>
</evidence>
<feature type="active site" description="Proton acceptor" evidence="7">
    <location>
        <position position="166"/>
    </location>
</feature>
<dbReference type="InterPro" id="IPR020861">
    <property type="entry name" value="Triosephosphate_isomerase_AS"/>
</dbReference>
<dbReference type="EMBL" id="CP015519">
    <property type="protein sequence ID" value="APG26828.1"/>
    <property type="molecule type" value="Genomic_DNA"/>
</dbReference>
<dbReference type="STRING" id="1842532.A7E78_02570"/>
<dbReference type="FunFam" id="3.20.20.70:FF:000016">
    <property type="entry name" value="Triosephosphate isomerase"/>
    <property type="match status" value="1"/>
</dbReference>